<dbReference type="OMA" id="YENVWFY"/>
<feature type="signal peptide" evidence="2">
    <location>
        <begin position="1"/>
        <end position="17"/>
    </location>
</feature>
<feature type="transmembrane region" description="Helical" evidence="1">
    <location>
        <begin position="2690"/>
        <end position="2711"/>
    </location>
</feature>
<dbReference type="Proteomes" id="UP000688137">
    <property type="component" value="Unassembled WGS sequence"/>
</dbReference>
<feature type="transmembrane region" description="Helical" evidence="1">
    <location>
        <begin position="2414"/>
        <end position="2435"/>
    </location>
</feature>
<evidence type="ECO:0000313" key="3">
    <source>
        <dbReference type="EMBL" id="CAD8066897.1"/>
    </source>
</evidence>
<gene>
    <name evidence="3" type="ORF">PPRIM_AZ9-3.1.T0400009</name>
</gene>
<keyword evidence="2" id="KW-0732">Signal</keyword>
<keyword evidence="1" id="KW-0812">Transmembrane</keyword>
<evidence type="ECO:0000256" key="1">
    <source>
        <dbReference type="SAM" id="Phobius"/>
    </source>
</evidence>
<dbReference type="EMBL" id="CAJJDM010000039">
    <property type="protein sequence ID" value="CAD8066897.1"/>
    <property type="molecule type" value="Genomic_DNA"/>
</dbReference>
<dbReference type="CDD" id="cd00064">
    <property type="entry name" value="FU"/>
    <property type="match status" value="1"/>
</dbReference>
<keyword evidence="1" id="KW-1133">Transmembrane helix</keyword>
<proteinExistence type="predicted"/>
<sequence>MIAFITYLVVLLKRSACEMLQMDSFYQFSSEKIELNQIGESDEFSYEYGIWSKYNPLSNISQVGMIGIFDSDCFHIHNVVDQQTQSLNLIYYDQLHYESQKIYKTLQFIDNEGEQHHFEFLIDNFEYENVWFYFLIQQWPRINRFEFMIIQLDKTTIKRSLQIKHPFQDTKLIFNFGGGLQVQNSLISSIKSGDQFSYFPGKIILSKFRFQDQLPNLDYELIALEQFQPYKDCNCQNSENFQITDVDLKQLDKIIFVSDNLNCDSFAFSGWFKITEVISTQDVLLYQLIKLTSNYEGYLSNPNLSPFQLLYKLSHLGNEIIITTYSYIFPQINENFEENPILITKKFDIINLLGFWHFLNIQLIRTNFEVLIKSYKGDEVTQFSAQIDVIQFNSVRYKLQHGNIQQNQNDYLNVQTRNLVFYNCEQTVDQNQCHYSCETCDGPTKFDCISCSIESQRIYLTDFKVCICPLNTIDEKICKTYQNIQLALIDNENEIQNNCQYGYFEFQGDCIKCPSILRDNLISCLECLQNPQSWSKNSLCLVEINLNAEGDTQQITEDFYYQYKFDGENLIFCQFCNSKSSFLLDDYYFEEFENSAASKYEIQNYKFQCQLYIFTLEGTICLKCYLGYFLINNQCIFDNYNKTSCSQGDYQTHKKICSNCPIKHCKYCFEYQKDLSKCTLYKNFEIFNFDDEIKVGCALCEDNHIFDFNLGLCIQKQPQDNLCLRSFLNFDGDEVCTLAAINDFSIAPQINNCQKYQAHCLQCIRSPQFIIKCIICQIGYTASVINGGCYLSREGDNFTKVTIEGDFRLEDGWVQTIQSFMMKFLPNSYYYPHSDVSEFTVEFKVDCIDGYQLTEFQECRKSCSSECLKCKEFPFVGFSCLQCPLNQYQQPIRNQDEGKCFECTQLCEICQKRSPEEIYSLQPSFILTEDNRIYTSKCLRPIKDPKIYLDPYDQIAKHCLDDKNCTPQLLHISNYDFCEEINEWQGTINTNYCNQMGIDTIIVRFNFLKNPVQSCFMEKFLAETTLKSKIFSLRKLYFQFTSEVLMKFQTTNTIQINNFDRFEITSIIFQRYENVNFIMKNNQNPVDLMLQNFQLANSFINTTSSIFQTNTFGNIQFQQVAIINSTFHNSSFFNFEIFPINGNISIDQLIIRNCTLYYSDLFNIILTRGSIFIQNFILEESNLFNSTIFSFKSNFTNKIIVKFIKMQINGNNFYQSKFQNSQSSLNQNIIDVQFYENFLKNSIAFDLNHNFTMLNILIYNNEFLNSSLISTSESQVLYQLSQSLSFFQARKNTFTNSNIWKISSNLETSNLILSLNHIFLEELNSSDQLNYLFKLKCFQLLLNDVQMKNVINIFIFYIYQSSLINIQNVIYENFQNSIKIPLIQYCQQIIQQQTKLFQIIVFFSIKIIGVRIQNIYNLDESMIDINSNNEQLIKGQILVQLQDISFIGNLVILLNQIEFTSLLKINSDRRLIVTIKDIQYLENIFHSFADNSFKSYASLIFMNCRTCIVEINNYISKNNAFTNSSNSFIYINANTIYFNNFNVENHNFLTQNLWVSYFDLQLEENYNQDEINQIISQTLFIKTIGGAAQLTTSNFTCLNCNFKYLRAFKSSVFEIITEQDGIIELIELQIFQAFHDLSSLTNTTGCISIYSQNSFLNFSIRNSHFSQILSRIAPSILNIIPSSIRNSISIQNSIIQNCLSLINSILKVSFSQKIVSYNYIRLSNITIIQDEKDWISYFSKIEPLTAVEIEGIVTEDNAIISFESCSVKITGLIIQGLYLSPIIKVSNAPNIKLLNCLIQQIQLFYSLSIFHFETTLQTNQNLLIQQLSITGAKVYQTSLEQSIISKILNVKKSCIKMLISFIERFQAFEKLQSSFQRYEKNSPLINIKSAQANNSYFFNLIKLQRNNCSFCSNGLIQFNIQQIKQLKIHDLDCFSNTILNYGCLSLIQQNTTTNKIKIMNSNFFNNSGSIGVAISTLVASVILQSCLIMNNTASEQGGGLYLDLKDSNFLIKSSTIIYNKALMGGGLYLNQNSNLNSNNFIQSILIFNLANKFGNNLVESPTSLALSINYLEMLSSNSILKDKQINVLNLQPYITIEQEQKVRSQYLKIPNNQVIRDYNILIPKKSQSIKLFNDLSLYFKNSYSEQIFYQANSTCDVFQQIISNGDRENGSKIGEVIYNAYLNNFDLKSLQFHFNTSLISQSFLQIIILCHIQDHSKQLQYIIKATNYQCQLGEFYVDDGCQLCQSSQGFYSVTYNETKCSIFDKQKFLSITSNQLNLKEGYWRPHYLSDYTTQCFKNQQNCQGGWTVGDQLCLNGHLGALCEECDIYNVRGKGKYLKGSENSVCWPCFGNSDSLAPFILNSLWAILSVFLTLDGINKSNDLFVLLRIKERQSQIIFKLTQDFQSIFIKMMLNYLWIFSLIFTFNINFSFSFNFIDRASNTSYSMANNLDCYLSDIPVIHLLYLKIFVILVLICWQFLIILILFQVYCYFQKDNFKIRVVSNILLCLYIINYSGLIKLLGSIISQREIANQQYVQGDVSLRYNTDSHFWWMAYFIVPLLVIFGALIPLSLFLLIVLKKEKMDQSKLRGHICYLFNEYEKQCQYWEEIKLLKKAVLILILTYFETNILLKASFLGLCLLCYQLLSVKKRPYIISKLNHLDLQSGQICSISIFLATFKYVSEEQNNYLSSLILQYILIFLFIILSYPFIDFLLRFYYKKYKIPFLTSFATLMKKIRMKSSFQAVSELLKQEEVKQAKLKMYQQKLKKYLMSISRAQIINRPSINFKKNTKLSQQNYMITEQIEQSVNLFTQDRRSF</sequence>
<evidence type="ECO:0008006" key="5">
    <source>
        <dbReference type="Google" id="ProtNLM"/>
    </source>
</evidence>
<name>A0A8S1LGQ5_PARPR</name>
<reference evidence="3" key="1">
    <citation type="submission" date="2021-01" db="EMBL/GenBank/DDBJ databases">
        <authorList>
            <consortium name="Genoscope - CEA"/>
            <person name="William W."/>
        </authorList>
    </citation>
    <scope>NUCLEOTIDE SEQUENCE</scope>
</reference>
<accession>A0A8S1LGQ5</accession>
<keyword evidence="1" id="KW-0472">Membrane</keyword>
<feature type="transmembrane region" description="Helical" evidence="1">
    <location>
        <begin position="2355"/>
        <end position="2373"/>
    </location>
</feature>
<organism evidence="3 4">
    <name type="scientific">Paramecium primaurelia</name>
    <dbReference type="NCBI Taxonomy" id="5886"/>
    <lineage>
        <taxon>Eukaryota</taxon>
        <taxon>Sar</taxon>
        <taxon>Alveolata</taxon>
        <taxon>Ciliophora</taxon>
        <taxon>Intramacronucleata</taxon>
        <taxon>Oligohymenophorea</taxon>
        <taxon>Peniculida</taxon>
        <taxon>Parameciidae</taxon>
        <taxon>Paramecium</taxon>
    </lineage>
</organism>
<protein>
    <recommendedName>
        <fullName evidence="5">Transmembrane protein</fullName>
    </recommendedName>
</protein>
<evidence type="ECO:0000256" key="2">
    <source>
        <dbReference type="SAM" id="SignalP"/>
    </source>
</evidence>
<evidence type="ECO:0000313" key="4">
    <source>
        <dbReference type="Proteomes" id="UP000688137"/>
    </source>
</evidence>
<feature type="transmembrane region" description="Helical" evidence="1">
    <location>
        <begin position="2462"/>
        <end position="2490"/>
    </location>
</feature>
<feature type="transmembrane region" description="Helical" evidence="1">
    <location>
        <begin position="2502"/>
        <end position="2523"/>
    </location>
</feature>
<dbReference type="PANTHER" id="PTHR11319">
    <property type="entry name" value="G PROTEIN-COUPLED RECEPTOR-RELATED"/>
    <property type="match status" value="1"/>
</dbReference>
<feature type="transmembrane region" description="Helical" evidence="1">
    <location>
        <begin position="2614"/>
        <end position="2643"/>
    </location>
</feature>
<comment type="caution">
    <text evidence="3">The sequence shown here is derived from an EMBL/GenBank/DDBJ whole genome shotgun (WGS) entry which is preliminary data.</text>
</comment>
<dbReference type="PANTHER" id="PTHR11319:SF35">
    <property type="entry name" value="OUTER MEMBRANE PROTEIN PMPC-RELATED"/>
    <property type="match status" value="1"/>
</dbReference>
<keyword evidence="4" id="KW-1185">Reference proteome</keyword>
<feature type="transmembrane region" description="Helical" evidence="1">
    <location>
        <begin position="2548"/>
        <end position="2576"/>
    </location>
</feature>
<dbReference type="InterPro" id="IPR006212">
    <property type="entry name" value="Furin_repeat"/>
</dbReference>
<feature type="chain" id="PRO_5035882382" description="Transmembrane protein" evidence="2">
    <location>
        <begin position="18"/>
        <end position="2814"/>
    </location>
</feature>